<feature type="region of interest" description="Disordered" evidence="1">
    <location>
        <begin position="390"/>
        <end position="414"/>
    </location>
</feature>
<proteinExistence type="predicted"/>
<feature type="compositionally biased region" description="Low complexity" evidence="1">
    <location>
        <begin position="1260"/>
        <end position="1270"/>
    </location>
</feature>
<feature type="region of interest" description="Disordered" evidence="1">
    <location>
        <begin position="1467"/>
        <end position="1564"/>
    </location>
</feature>
<feature type="compositionally biased region" description="Low complexity" evidence="1">
    <location>
        <begin position="77"/>
        <end position="88"/>
    </location>
</feature>
<feature type="region of interest" description="Disordered" evidence="1">
    <location>
        <begin position="1260"/>
        <end position="1280"/>
    </location>
</feature>
<evidence type="ECO:0000313" key="2">
    <source>
        <dbReference type="EMBL" id="EPY18086.1"/>
    </source>
</evidence>
<feature type="compositionally biased region" description="Basic and acidic residues" evidence="1">
    <location>
        <begin position="716"/>
        <end position="737"/>
    </location>
</feature>
<name>S9UU98_9TRYP</name>
<feature type="region of interest" description="Disordered" evidence="1">
    <location>
        <begin position="699"/>
        <end position="737"/>
    </location>
</feature>
<evidence type="ECO:0000256" key="1">
    <source>
        <dbReference type="SAM" id="MobiDB-lite"/>
    </source>
</evidence>
<feature type="region of interest" description="Disordered" evidence="1">
    <location>
        <begin position="1155"/>
        <end position="1193"/>
    </location>
</feature>
<protein>
    <submittedName>
        <fullName evidence="2">Uncharacterized protein</fullName>
    </submittedName>
</protein>
<feature type="compositionally biased region" description="Polar residues" evidence="1">
    <location>
        <begin position="1523"/>
        <end position="1546"/>
    </location>
</feature>
<accession>S9UU98</accession>
<feature type="region of interest" description="Disordered" evidence="1">
    <location>
        <begin position="303"/>
        <end position="330"/>
    </location>
</feature>
<comment type="caution">
    <text evidence="2">The sequence shown here is derived from an EMBL/GenBank/DDBJ whole genome shotgun (WGS) entry which is preliminary data.</text>
</comment>
<feature type="region of interest" description="Disordered" evidence="1">
    <location>
        <begin position="75"/>
        <end position="99"/>
    </location>
</feature>
<feature type="compositionally biased region" description="Low complexity" evidence="1">
    <location>
        <begin position="1180"/>
        <end position="1193"/>
    </location>
</feature>
<evidence type="ECO:0000313" key="3">
    <source>
        <dbReference type="Proteomes" id="UP000015354"/>
    </source>
</evidence>
<sequence>MEPIVLNCNQKEFFSDAEKNHFYSFYAALNTKRYTQTGERVNQQLSTTPHDAMYDMISSFLFIVFGIDNSTVMQKRNNNNSSTNNNSSSKDHPHNKNTSFSLESYYMNHKEVFVTSRKDRALRNSQSMTSLGTAHRRSLTSRAHGSMSEEGGISKQRPVLQLESFSLSDVLIAFSILYDIVRRIDVYHKTADQKHHLHDDTNAQSLEEVMLRSILSYQHNMSSGHHHHHAHAPQEAQRRRRTLVAKQPLSHFVFESLKARQPQEEDADGGSRESPQLALNEEHVQAIRDQIRAALSCVRENSYAAPPPTSATHKGKHASSASLRHAHKSAPTPQHSVYSFYLVELLFKRHTVYINESSPLLLLSPPALLARARLENYYYYTMQRDERDAAAKEAQRSAARSRCGSGIHPSSNAPMFEASSHSNKWLSYGEDILPLLLSASLQHANPQDSENSSNQKGRSRILKEIEIINEIENTNLAYTNRHRSSGGSSFAIRQSIEKLKVNSISCNVNKKNQFVIIGNENGGCSIWAPYTAAKIISFNNYNSYALLYQQFHYMSGAANADDAAAATNAGEAVTDEAQDDAGVRNTTETNKKNRKKINSNEISLFFHQILKIGETIKKKYLTCYLKHKENAKRKYVESGGSKPAAATRVSAADAAAPAAKDGGSSFAHRMSNIIEADFLKNYEDEKAFDLLQKAYQQEVEGEEGAAPGTSSQGERPGSRRKDAAGARAVEDDVTDDRNAHLLPHTSAYHYYYYMRACERLTDDRSSLSEAASPETIFALRRYFAHVAAVVDYYRETYQTDRRPDGAAGSCCEAYFDSINASNTCALGGSGATSGDGDSFVLEDYFFILFNRHELSRVEECVPDVYFTAVDVALSALLHRLLYFFNSGDVAAAGGGSTTGASGGVPSAILSEFEPLLRQQEATGSPSRHAPPTANRRLLFNYKNYHLVARMTTYYYHQLDGGEVRRAVREAGAQAAAEDQQRQKRAEALKRLRSLSNRSEVEGVELNTTNEDPKDESVASLESTDFSDAMWLLMQPRKGHDRALLRLQLTQQCSVGLNDEQFFYIAYFYHFRNYRLWLPATVKRDADGAGSPRGLVGAAETLLPPARRVSKRSSSACGLNYTVHHFCGFNSRYEEKANTNILNAIFNLAATTTVASSNNSSSGNPDKHVDRIPAPLTPSMNLLPTTLSSTYNNSTTSTANTHAYNVSALNSLDPTAINPWLLQFTMLYPHFAYRLTAQSYVHKVEPGAASMALPANEGIWTGPPAKPTTTQTPPPRAETAEPEAVDALAASNTGKNAATTSPLLSTSSLSLAFVLTTTANNNASNALMNCASASAVTPNASPPPMLALNTAATAATPLHASRRNSDTNVFYVTEPALAASPCYSEVGTHVTEDVAKREDGNGSLPSSSSSSGGVALFNETLNNANTIYHMDRAGRSSSHITDSHSTMHHNADLRTNFTEAELFLLSGQPKRKPFALRGTGTLPRPRPESPSPPPAAGRGAAHTPTLPRGRAVSASKSLFPPMHPTTSSTRLSGILNGSQRRAMSSTAPLPLAPTTAGGGSGVRPSSSRAYAFGPSIGSRTATASVRRSVAATTVAAPASLARRQEEQLVRLLQADRQVQQESGMSAVPGLGSKPGSGRPLDRTR</sequence>
<feature type="region of interest" description="Disordered" evidence="1">
    <location>
        <begin position="221"/>
        <end position="240"/>
    </location>
</feature>
<dbReference type="Proteomes" id="UP000015354">
    <property type="component" value="Unassembled WGS sequence"/>
</dbReference>
<feature type="region of interest" description="Disordered" evidence="1">
    <location>
        <begin position="1614"/>
        <end position="1643"/>
    </location>
</feature>
<keyword evidence="3" id="KW-1185">Reference proteome</keyword>
<feature type="region of interest" description="Disordered" evidence="1">
    <location>
        <begin position="124"/>
        <end position="152"/>
    </location>
</feature>
<dbReference type="EMBL" id="ATMH01010119">
    <property type="protein sequence ID" value="EPY18086.1"/>
    <property type="molecule type" value="Genomic_DNA"/>
</dbReference>
<gene>
    <name evidence="2" type="ORF">STCU_10206</name>
</gene>
<reference evidence="2 3" key="1">
    <citation type="journal article" date="2013" name="PLoS ONE">
        <title>Predicting the Proteins of Angomonas deanei, Strigomonas culicis and Their Respective Endosymbionts Reveals New Aspects of the Trypanosomatidae Family.</title>
        <authorList>
            <person name="Motta M.C."/>
            <person name="Martins A.C."/>
            <person name="de Souza S.S."/>
            <person name="Catta-Preta C.M."/>
            <person name="Silva R."/>
            <person name="Klein C.C."/>
            <person name="de Almeida L.G."/>
            <person name="de Lima Cunha O."/>
            <person name="Ciapina L.P."/>
            <person name="Brocchi M."/>
            <person name="Colabardini A.C."/>
            <person name="de Araujo Lima B."/>
            <person name="Machado C.R."/>
            <person name="de Almeida Soares C.M."/>
            <person name="Probst C.M."/>
            <person name="de Menezes C.B."/>
            <person name="Thompson C.E."/>
            <person name="Bartholomeu D.C."/>
            <person name="Gradia D.F."/>
            <person name="Pavoni D.P."/>
            <person name="Grisard E.C."/>
            <person name="Fantinatti-Garboggini F."/>
            <person name="Marchini F.K."/>
            <person name="Rodrigues-Luiz G.F."/>
            <person name="Wagner G."/>
            <person name="Goldman G.H."/>
            <person name="Fietto J.L."/>
            <person name="Elias M.C."/>
            <person name="Goldman M.H."/>
            <person name="Sagot M.F."/>
            <person name="Pereira M."/>
            <person name="Stoco P.H."/>
            <person name="de Mendonca-Neto R.P."/>
            <person name="Teixeira S.M."/>
            <person name="Maciel T.E."/>
            <person name="de Oliveira Mendes T.A."/>
            <person name="Urmenyi T.P."/>
            <person name="de Souza W."/>
            <person name="Schenkman S."/>
            <person name="de Vasconcelos A.T."/>
        </authorList>
    </citation>
    <scope>NUCLEOTIDE SEQUENCE [LARGE SCALE GENOMIC DNA]</scope>
</reference>
<organism evidence="2 3">
    <name type="scientific">Strigomonas culicis</name>
    <dbReference type="NCBI Taxonomy" id="28005"/>
    <lineage>
        <taxon>Eukaryota</taxon>
        <taxon>Discoba</taxon>
        <taxon>Euglenozoa</taxon>
        <taxon>Kinetoplastea</taxon>
        <taxon>Metakinetoplastina</taxon>
        <taxon>Trypanosomatida</taxon>
        <taxon>Trypanosomatidae</taxon>
        <taxon>Strigomonadinae</taxon>
        <taxon>Strigomonas</taxon>
    </lineage>
</organism>
<feature type="region of interest" description="Disordered" evidence="1">
    <location>
        <begin position="255"/>
        <end position="275"/>
    </location>
</feature>